<comment type="caution">
    <text evidence="1">The sequence shown here is derived from an EMBL/GenBank/DDBJ whole genome shotgun (WGS) entry which is preliminary data.</text>
</comment>
<dbReference type="Gene3D" id="3.40.50.720">
    <property type="entry name" value="NAD(P)-binding Rossmann-like Domain"/>
    <property type="match status" value="1"/>
</dbReference>
<dbReference type="InterPro" id="IPR036291">
    <property type="entry name" value="NAD(P)-bd_dom_sf"/>
</dbReference>
<dbReference type="Gene3D" id="3.30.1780.10">
    <property type="entry name" value="ornithine cyclodeaminase, domain 1"/>
    <property type="match status" value="1"/>
</dbReference>
<protein>
    <submittedName>
        <fullName evidence="1">Ornithine cyclodeaminase</fullName>
    </submittedName>
</protein>
<dbReference type="InterPro" id="IPR023401">
    <property type="entry name" value="ODC_N"/>
</dbReference>
<accession>A0A7U9L4B3</accession>
<name>A0A7U9L4B3_9ACTN</name>
<evidence type="ECO:0000313" key="1">
    <source>
        <dbReference type="EMBL" id="GCD40231.1"/>
    </source>
</evidence>
<reference evidence="1 2" key="1">
    <citation type="submission" date="2018-11" db="EMBL/GenBank/DDBJ databases">
        <title>Whole genome sequence of Streptomyces chrestomyceticus NBRC 13444(T).</title>
        <authorList>
            <person name="Komaki H."/>
            <person name="Tamura T."/>
        </authorList>
    </citation>
    <scope>NUCLEOTIDE SEQUENCE [LARGE SCALE GENOMIC DNA]</scope>
    <source>
        <strain evidence="1 2">NBRC 13444</strain>
    </source>
</reference>
<evidence type="ECO:0000313" key="2">
    <source>
        <dbReference type="Proteomes" id="UP000287830"/>
    </source>
</evidence>
<dbReference type="SUPFAM" id="SSF51735">
    <property type="entry name" value="NAD(P)-binding Rossmann-fold domains"/>
    <property type="match status" value="1"/>
</dbReference>
<dbReference type="GO" id="GO:0042562">
    <property type="term" value="F:hormone binding"/>
    <property type="evidence" value="ECO:0007669"/>
    <property type="project" value="TreeGrafter"/>
</dbReference>
<dbReference type="AlphaFoldDB" id="A0A7U9L4B3"/>
<dbReference type="PANTHER" id="PTHR13812:SF19">
    <property type="entry name" value="KETIMINE REDUCTASE MU-CRYSTALLIN"/>
    <property type="match status" value="1"/>
</dbReference>
<proteinExistence type="predicted"/>
<organism evidence="1 2">
    <name type="scientific">Streptomyces chrestomyceticus JCM 4735</name>
    <dbReference type="NCBI Taxonomy" id="1306181"/>
    <lineage>
        <taxon>Bacteria</taxon>
        <taxon>Bacillati</taxon>
        <taxon>Actinomycetota</taxon>
        <taxon>Actinomycetes</taxon>
        <taxon>Kitasatosporales</taxon>
        <taxon>Streptomycetaceae</taxon>
        <taxon>Streptomyces</taxon>
    </lineage>
</organism>
<dbReference type="GO" id="GO:0005737">
    <property type="term" value="C:cytoplasm"/>
    <property type="evidence" value="ECO:0007669"/>
    <property type="project" value="TreeGrafter"/>
</dbReference>
<dbReference type="PANTHER" id="PTHR13812">
    <property type="entry name" value="KETIMINE REDUCTASE MU-CRYSTALLIN"/>
    <property type="match status" value="1"/>
</dbReference>
<dbReference type="EMBL" id="BHZC01000001">
    <property type="protein sequence ID" value="GCD40231.1"/>
    <property type="molecule type" value="Genomic_DNA"/>
</dbReference>
<dbReference type="Proteomes" id="UP000287830">
    <property type="component" value="Unassembled WGS sequence"/>
</dbReference>
<gene>
    <name evidence="1" type="primary">ocd_4</name>
    <name evidence="1" type="ORF">OEIGOIKO_08088</name>
</gene>
<dbReference type="InterPro" id="IPR003462">
    <property type="entry name" value="ODC_Mu_crystall"/>
</dbReference>
<dbReference type="OrthoDB" id="3814544at2"/>
<sequence length="297" mass="30968">MTVVGREHGVADVTAVAALMRKSLRSGAVGRMSVPLREVVDEGRGTRFLSMPAVSSDLGLCVNKTGTITDGPGPTVTSVVTVFSADTGDLVGVLDGAAVTNLKCAAVTALVTDRCAARDAGVLAIVGSGVQAWQQYLGVSAVRDITEVRVHSRSREHAEALCKRIRRADGNVRTKVSASAREATDAADVISTATTSVQPLPIAPELPEHVHINCMGAHTTESRELSRSLLTAATLVVEDIGIAVAEAGEIHRKAIDLEALENGRHTGLGGRPTVFSSTGHASLDLITCAHLVAQEHH</sequence>
<dbReference type="Pfam" id="PF02423">
    <property type="entry name" value="OCD_Mu_crystall"/>
    <property type="match status" value="1"/>
</dbReference>